<evidence type="ECO:0000259" key="1">
    <source>
        <dbReference type="Pfam" id="PF13643"/>
    </source>
</evidence>
<comment type="caution">
    <text evidence="2">The sequence shown here is derived from an EMBL/GenBank/DDBJ whole genome shotgun (WGS) entry which is preliminary data.</text>
</comment>
<sequence>MSNFSHNCPHCGTKKSGFRILANEILLKESYIGSGRTTQKQILACFCKCTTCSEVCIARFQIKDSTDFNQNFIEAALHNGSFARLFQVTSFIPQPESIAVIEGISERVRSSLENAEQCFVAKLAPPAGAMYRTALERATLELGCNPKDPLFKRIQSLSSSLPETLIKLLDNVRIFGNQSVHGNDDDPSLEDITRAREFALLFLTYTFELPEKIAAVEKRLSRD</sequence>
<dbReference type="RefSeq" id="WP_176853516.1">
    <property type="nucleotide sequence ID" value="NZ_JABCJD010000002.1"/>
</dbReference>
<feature type="domain" description="DUF4145" evidence="1">
    <location>
        <begin position="114"/>
        <end position="197"/>
    </location>
</feature>
<gene>
    <name evidence="2" type="ORF">HJ526_06810</name>
</gene>
<proteinExistence type="predicted"/>
<dbReference type="EMBL" id="JABCJD010000002">
    <property type="protein sequence ID" value="NVO27121.1"/>
    <property type="molecule type" value="Genomic_DNA"/>
</dbReference>
<dbReference type="Proteomes" id="UP000523601">
    <property type="component" value="Unassembled WGS sequence"/>
</dbReference>
<evidence type="ECO:0000313" key="3">
    <source>
        <dbReference type="Proteomes" id="UP000523601"/>
    </source>
</evidence>
<dbReference type="InterPro" id="IPR025285">
    <property type="entry name" value="DUF4145"/>
</dbReference>
<evidence type="ECO:0000313" key="2">
    <source>
        <dbReference type="EMBL" id="NVO27121.1"/>
    </source>
</evidence>
<protein>
    <submittedName>
        <fullName evidence="2">DUF4145 domain-containing protein</fullName>
    </submittedName>
</protein>
<accession>A0ABX2PDB2</accession>
<keyword evidence="3" id="KW-1185">Reference proteome</keyword>
<name>A0ABX2PDB2_9RHOB</name>
<organism evidence="2 3">
    <name type="scientific">Donghicola mangrovi</name>
    <dbReference type="NCBI Taxonomy" id="2729614"/>
    <lineage>
        <taxon>Bacteria</taxon>
        <taxon>Pseudomonadati</taxon>
        <taxon>Pseudomonadota</taxon>
        <taxon>Alphaproteobacteria</taxon>
        <taxon>Rhodobacterales</taxon>
        <taxon>Roseobacteraceae</taxon>
        <taxon>Donghicola</taxon>
    </lineage>
</organism>
<reference evidence="2 3" key="1">
    <citation type="submission" date="2020-04" db="EMBL/GenBank/DDBJ databases">
        <title>Donghicola sp., a member of the Rhodobacteraceae family isolated from mangrove forest in Thailand.</title>
        <authorList>
            <person name="Charoenyingcharoen P."/>
            <person name="Yukphan P."/>
        </authorList>
    </citation>
    <scope>NUCLEOTIDE SEQUENCE [LARGE SCALE GENOMIC DNA]</scope>
    <source>
        <strain evidence="2 3">C2-DW-16</strain>
    </source>
</reference>
<dbReference type="Pfam" id="PF13643">
    <property type="entry name" value="DUF4145"/>
    <property type="match status" value="1"/>
</dbReference>